<evidence type="ECO:0000313" key="3">
    <source>
        <dbReference type="Proteomes" id="UP000324800"/>
    </source>
</evidence>
<dbReference type="EMBL" id="SNRW01005438">
    <property type="protein sequence ID" value="KAA6385075.1"/>
    <property type="molecule type" value="Genomic_DNA"/>
</dbReference>
<gene>
    <name evidence="2" type="ORF">EZS28_019399</name>
</gene>
<dbReference type="AlphaFoldDB" id="A0A5J4VRA4"/>
<proteinExistence type="predicted"/>
<organism evidence="2 3">
    <name type="scientific">Streblomastix strix</name>
    <dbReference type="NCBI Taxonomy" id="222440"/>
    <lineage>
        <taxon>Eukaryota</taxon>
        <taxon>Metamonada</taxon>
        <taxon>Preaxostyla</taxon>
        <taxon>Oxymonadida</taxon>
        <taxon>Streblomastigidae</taxon>
        <taxon>Streblomastix</taxon>
    </lineage>
</organism>
<reference evidence="2 3" key="1">
    <citation type="submission" date="2019-03" db="EMBL/GenBank/DDBJ databases">
        <title>Single cell metagenomics reveals metabolic interactions within the superorganism composed of flagellate Streblomastix strix and complex community of Bacteroidetes bacteria on its surface.</title>
        <authorList>
            <person name="Treitli S.C."/>
            <person name="Kolisko M."/>
            <person name="Husnik F."/>
            <person name="Keeling P."/>
            <person name="Hampl V."/>
        </authorList>
    </citation>
    <scope>NUCLEOTIDE SEQUENCE [LARGE SCALE GENOMIC DNA]</scope>
    <source>
        <strain evidence="2">ST1C</strain>
    </source>
</reference>
<name>A0A5J4VRA4_9EUKA</name>
<evidence type="ECO:0000313" key="2">
    <source>
        <dbReference type="EMBL" id="KAA6385075.1"/>
    </source>
</evidence>
<accession>A0A5J4VRA4</accession>
<feature type="region of interest" description="Disordered" evidence="1">
    <location>
        <begin position="83"/>
        <end position="109"/>
    </location>
</feature>
<dbReference type="Proteomes" id="UP000324800">
    <property type="component" value="Unassembled WGS sequence"/>
</dbReference>
<sequence>MEKENVEQLVMEKQMQKVKEMKMLRWMKFFYQLKVDDDPIKITIIMEMEMDKDMMNVLTKMDDVINQYQTEYEKFELIIGDKGGRGCGEIDEGGNGGGGREDDLDLNQV</sequence>
<evidence type="ECO:0000256" key="1">
    <source>
        <dbReference type="SAM" id="MobiDB-lite"/>
    </source>
</evidence>
<comment type="caution">
    <text evidence="2">The sequence shown here is derived from an EMBL/GenBank/DDBJ whole genome shotgun (WGS) entry which is preliminary data.</text>
</comment>
<protein>
    <submittedName>
        <fullName evidence="2">Uncharacterized protein</fullName>
    </submittedName>
</protein>